<reference evidence="15 16" key="1">
    <citation type="journal article" date="2012" name="BMC Genomics">
        <title>Sequencing the genome of Marssonina brunnea reveals fungus-poplar co-evolution.</title>
        <authorList>
            <person name="Zhu S."/>
            <person name="Cao Y.-Z."/>
            <person name="Jiang C."/>
            <person name="Tan B.-Y."/>
            <person name="Wang Z."/>
            <person name="Feng S."/>
            <person name="Zhang L."/>
            <person name="Su X.-H."/>
            <person name="Brejova B."/>
            <person name="Vinar T."/>
            <person name="Xu M."/>
            <person name="Wang M.-X."/>
            <person name="Zhang S.-G."/>
            <person name="Huang M.-R."/>
            <person name="Wu R."/>
            <person name="Zhou Y."/>
        </authorList>
    </citation>
    <scope>NUCLEOTIDE SEQUENCE [LARGE SCALE GENOMIC DNA]</scope>
    <source>
        <strain evidence="15 16">MB_m1</strain>
    </source>
</reference>
<feature type="compositionally biased region" description="Low complexity" evidence="11">
    <location>
        <begin position="637"/>
        <end position="649"/>
    </location>
</feature>
<keyword evidence="3 10" id="KW-0547">Nucleotide-binding</keyword>
<comment type="domain">
    <text evidence="10">The Q motif is unique to and characteristic of the DEAD box family of RNA helicases and controls ATP binding and hydrolysis.</text>
</comment>
<keyword evidence="2" id="KW-0698">rRNA processing</keyword>
<feature type="compositionally biased region" description="Basic and acidic residues" evidence="11">
    <location>
        <begin position="111"/>
        <end position="121"/>
    </location>
</feature>
<dbReference type="Pfam" id="PF00271">
    <property type="entry name" value="Helicase_C"/>
    <property type="match status" value="1"/>
</dbReference>
<dbReference type="PROSITE" id="PS51194">
    <property type="entry name" value="HELICASE_CTER"/>
    <property type="match status" value="1"/>
</dbReference>
<keyword evidence="7 10" id="KW-0694">RNA-binding</keyword>
<dbReference type="SUPFAM" id="SSF52540">
    <property type="entry name" value="P-loop containing nucleoside triphosphate hydrolases"/>
    <property type="match status" value="2"/>
</dbReference>
<comment type="subcellular location">
    <subcellularLocation>
        <location evidence="1">Nucleus</location>
        <location evidence="1">Nucleolus</location>
    </subcellularLocation>
</comment>
<dbReference type="GO" id="GO:0003723">
    <property type="term" value="F:RNA binding"/>
    <property type="evidence" value="ECO:0007669"/>
    <property type="project" value="UniProtKB-UniRule"/>
</dbReference>
<dbReference type="FunCoup" id="K1X3C1">
    <property type="interactions" value="823"/>
</dbReference>
<evidence type="ECO:0000256" key="2">
    <source>
        <dbReference type="ARBA" id="ARBA00022552"/>
    </source>
</evidence>
<feature type="region of interest" description="Disordered" evidence="11">
    <location>
        <begin position="617"/>
        <end position="669"/>
    </location>
</feature>
<dbReference type="GO" id="GO:0003724">
    <property type="term" value="F:RNA helicase activity"/>
    <property type="evidence" value="ECO:0007669"/>
    <property type="project" value="UniProtKB-EC"/>
</dbReference>
<dbReference type="InterPro" id="IPR011545">
    <property type="entry name" value="DEAD/DEAH_box_helicase_dom"/>
</dbReference>
<dbReference type="InterPro" id="IPR014014">
    <property type="entry name" value="RNA_helicase_DEAD_Q_motif"/>
</dbReference>
<dbReference type="InterPro" id="IPR027417">
    <property type="entry name" value="P-loop_NTPase"/>
</dbReference>
<evidence type="ECO:0000256" key="1">
    <source>
        <dbReference type="ARBA" id="ARBA00004604"/>
    </source>
</evidence>
<evidence type="ECO:0000259" key="12">
    <source>
        <dbReference type="PROSITE" id="PS51192"/>
    </source>
</evidence>
<dbReference type="Pfam" id="PF00270">
    <property type="entry name" value="DEAD"/>
    <property type="match status" value="2"/>
</dbReference>
<dbReference type="EMBL" id="JH921431">
    <property type="protein sequence ID" value="EKD19522.1"/>
    <property type="molecule type" value="Genomic_DNA"/>
</dbReference>
<evidence type="ECO:0000256" key="10">
    <source>
        <dbReference type="RuleBase" id="RU365068"/>
    </source>
</evidence>
<protein>
    <recommendedName>
        <fullName evidence="10">ATP-dependent RNA helicase</fullName>
        <ecNumber evidence="10">3.6.4.13</ecNumber>
    </recommendedName>
</protein>
<dbReference type="PROSITE" id="PS51192">
    <property type="entry name" value="HELICASE_ATP_BIND_1"/>
    <property type="match status" value="1"/>
</dbReference>
<evidence type="ECO:0000256" key="3">
    <source>
        <dbReference type="ARBA" id="ARBA00022741"/>
    </source>
</evidence>
<feature type="domain" description="Helicase ATP-binding" evidence="12">
    <location>
        <begin position="328"/>
        <end position="561"/>
    </location>
</feature>
<feature type="compositionally biased region" description="Basic and acidic residues" evidence="11">
    <location>
        <begin position="165"/>
        <end position="181"/>
    </location>
</feature>
<dbReference type="OMA" id="HLEWLVI"/>
<dbReference type="GO" id="GO:0006364">
    <property type="term" value="P:rRNA processing"/>
    <property type="evidence" value="ECO:0007669"/>
    <property type="project" value="UniProtKB-KW"/>
</dbReference>
<dbReference type="KEGG" id="mbe:MBM_02759"/>
<dbReference type="STRING" id="1072389.K1X3C1"/>
<dbReference type="SMART" id="SM00490">
    <property type="entry name" value="HELICc"/>
    <property type="match status" value="1"/>
</dbReference>
<evidence type="ECO:0000259" key="14">
    <source>
        <dbReference type="PROSITE" id="PS51195"/>
    </source>
</evidence>
<dbReference type="InterPro" id="IPR001650">
    <property type="entry name" value="Helicase_C-like"/>
</dbReference>
<keyword evidence="16" id="KW-1185">Reference proteome</keyword>
<dbReference type="PROSITE" id="PS51195">
    <property type="entry name" value="Q_MOTIF"/>
    <property type="match status" value="1"/>
</dbReference>
<evidence type="ECO:0000256" key="11">
    <source>
        <dbReference type="SAM" id="MobiDB-lite"/>
    </source>
</evidence>
<evidence type="ECO:0000256" key="8">
    <source>
        <dbReference type="ARBA" id="ARBA00023242"/>
    </source>
</evidence>
<dbReference type="GO" id="GO:0005730">
    <property type="term" value="C:nucleolus"/>
    <property type="evidence" value="ECO:0007669"/>
    <property type="project" value="UniProtKB-SubCell"/>
</dbReference>
<dbReference type="GO" id="GO:0005524">
    <property type="term" value="F:ATP binding"/>
    <property type="evidence" value="ECO:0007669"/>
    <property type="project" value="UniProtKB-UniRule"/>
</dbReference>
<dbReference type="GeneID" id="18758694"/>
<dbReference type="eggNOG" id="KOG0350">
    <property type="taxonomic scope" value="Eukaryota"/>
</dbReference>
<dbReference type="InterPro" id="IPR014001">
    <property type="entry name" value="Helicase_ATP-bd"/>
</dbReference>
<sequence length="837" mass="90527">MASQIYSRYIPPVRKSVLSSPEAAAPAIDTPKPAHPTPPATRPDASSTYARYVPPSKSKSTAVAHKVPEPTADSGSTPSKRKRDEAVEPSKPVKKSKKDLVSANVLAPIVHIREGNQKETKASNSSAAADAEVVEQGDNDVVQESVGDAASEVERKRENRKKKKVDQDSLENHAAEEITSKERKRKKTPKLTEGDEDGDDPVEKGDQQSRHSKLMEKRKKSLQKAQRLAETTKVTPAAEDGLPLLPVSEEVHDLCPLPQPEPVPELPVLPASASLPSWLASPIRVSPTATAHFPDLGISKDVTKALAEKGYSQAFAVQAAVLPLLLTKNRHRPSGDVLVSAATGSGKTLSYVLPMIEDVCRNASQGIRGLIVMPTRELVSQARLVSESCASAFSRGEGYTTRARIGTAVGNETIEAERVHLMTDDVPYDREEYRRIPSLESPLVPQSSDWEDDIFANEDVKPTLPGDISRPRPKVDVLICTPGRLVEHLKSTKGFSLACVKWLIVDEADKLLDQSFQQWLPTVISKLDPRKGAVRKIVLSATMTRDVGQLNQLKLFRPKLVVLEGSSQPDEDISARSGAHVLPALLAESSLKVDDESIKPLYLMELLKRENIVSGLESSTDEVSLPSDSSDDDLSSSDDGSSSASSTASVPKPAVGTRNPNTSSTPRGVLIFTKSNENAVRLGRLIALLSPSASSIIGTLTSTTPTASRHRTIASFASGKISILVASDLVSRGLDLPNLAHVINYDVPNSVESYIHRIGRTARAGKKGRAWTLYTPTEGRWFVNEIGRSENIERASGSKMGRLNIKEDALASRRPSYEEALKTLGKEANSSRTAKAS</sequence>
<feature type="region of interest" description="Disordered" evidence="11">
    <location>
        <begin position="1"/>
        <end position="237"/>
    </location>
</feature>
<dbReference type="EC" id="3.6.4.13" evidence="10"/>
<evidence type="ECO:0000313" key="16">
    <source>
        <dbReference type="Proteomes" id="UP000006753"/>
    </source>
</evidence>
<dbReference type="CDD" id="cd18787">
    <property type="entry name" value="SF2_C_DEAD"/>
    <property type="match status" value="1"/>
</dbReference>
<name>K1X3C1_MARBU</name>
<dbReference type="Proteomes" id="UP000006753">
    <property type="component" value="Unassembled WGS sequence"/>
</dbReference>
<evidence type="ECO:0000256" key="4">
    <source>
        <dbReference type="ARBA" id="ARBA00022801"/>
    </source>
</evidence>
<dbReference type="PROSITE" id="PS00039">
    <property type="entry name" value="DEAD_ATP_HELICASE"/>
    <property type="match status" value="1"/>
</dbReference>
<feature type="short sequence motif" description="Q motif" evidence="9">
    <location>
        <begin position="291"/>
        <end position="319"/>
    </location>
</feature>
<evidence type="ECO:0000256" key="6">
    <source>
        <dbReference type="ARBA" id="ARBA00022840"/>
    </source>
</evidence>
<feature type="compositionally biased region" description="Basic and acidic residues" evidence="11">
    <location>
        <begin position="201"/>
        <end position="215"/>
    </location>
</feature>
<evidence type="ECO:0000259" key="13">
    <source>
        <dbReference type="PROSITE" id="PS51194"/>
    </source>
</evidence>
<dbReference type="GO" id="GO:0016787">
    <property type="term" value="F:hydrolase activity"/>
    <property type="evidence" value="ECO:0007669"/>
    <property type="project" value="UniProtKB-KW"/>
</dbReference>
<keyword evidence="6 10" id="KW-0067">ATP-binding</keyword>
<feature type="domain" description="Helicase C-terminal" evidence="13">
    <location>
        <begin position="649"/>
        <end position="811"/>
    </location>
</feature>
<dbReference type="SMART" id="SM00487">
    <property type="entry name" value="DEXDc"/>
    <property type="match status" value="1"/>
</dbReference>
<keyword evidence="8" id="KW-0539">Nucleus</keyword>
<comment type="function">
    <text evidence="10">RNA helicase.</text>
</comment>
<evidence type="ECO:0000313" key="15">
    <source>
        <dbReference type="EMBL" id="EKD19522.1"/>
    </source>
</evidence>
<evidence type="ECO:0000256" key="7">
    <source>
        <dbReference type="ARBA" id="ARBA00022884"/>
    </source>
</evidence>
<evidence type="ECO:0000256" key="5">
    <source>
        <dbReference type="ARBA" id="ARBA00022806"/>
    </source>
</evidence>
<dbReference type="Gene3D" id="3.40.50.300">
    <property type="entry name" value="P-loop containing nucleotide triphosphate hydrolases"/>
    <property type="match status" value="2"/>
</dbReference>
<feature type="domain" description="DEAD-box RNA helicase Q" evidence="14">
    <location>
        <begin position="291"/>
        <end position="319"/>
    </location>
</feature>
<dbReference type="OrthoDB" id="3370at2759"/>
<evidence type="ECO:0000256" key="9">
    <source>
        <dbReference type="PROSITE-ProRule" id="PRU00552"/>
    </source>
</evidence>
<dbReference type="InParanoid" id="K1X3C1"/>
<organism evidence="15 16">
    <name type="scientific">Marssonina brunnea f. sp. multigermtubi (strain MB_m1)</name>
    <name type="common">Marssonina leaf spot fungus</name>
    <dbReference type="NCBI Taxonomy" id="1072389"/>
    <lineage>
        <taxon>Eukaryota</taxon>
        <taxon>Fungi</taxon>
        <taxon>Dikarya</taxon>
        <taxon>Ascomycota</taxon>
        <taxon>Pezizomycotina</taxon>
        <taxon>Leotiomycetes</taxon>
        <taxon>Helotiales</taxon>
        <taxon>Drepanopezizaceae</taxon>
        <taxon>Drepanopeziza</taxon>
    </lineage>
</organism>
<comment type="similarity">
    <text evidence="10">Belongs to the DEAD box helicase family.</text>
</comment>
<dbReference type="AlphaFoldDB" id="K1X3C1"/>
<accession>K1X3C1</accession>
<dbReference type="InterPro" id="IPR000629">
    <property type="entry name" value="RNA-helicase_DEAD-box_CS"/>
</dbReference>
<dbReference type="HOGENOM" id="CLU_003041_15_2_1"/>
<comment type="catalytic activity">
    <reaction evidence="10">
        <text>ATP + H2O = ADP + phosphate + H(+)</text>
        <dbReference type="Rhea" id="RHEA:13065"/>
        <dbReference type="ChEBI" id="CHEBI:15377"/>
        <dbReference type="ChEBI" id="CHEBI:15378"/>
        <dbReference type="ChEBI" id="CHEBI:30616"/>
        <dbReference type="ChEBI" id="CHEBI:43474"/>
        <dbReference type="ChEBI" id="CHEBI:456216"/>
        <dbReference type="EC" id="3.6.4.13"/>
    </reaction>
</comment>
<gene>
    <name evidence="15" type="ORF">MBM_02759</name>
</gene>
<proteinExistence type="inferred from homology"/>
<keyword evidence="4 10" id="KW-0378">Hydrolase</keyword>
<dbReference type="PANTHER" id="PTHR24031">
    <property type="entry name" value="RNA HELICASE"/>
    <property type="match status" value="1"/>
</dbReference>
<keyword evidence="5 10" id="KW-0347">Helicase</keyword>